<dbReference type="OrthoDB" id="1295285at2759"/>
<dbReference type="AlphaFoldDB" id="A0A2U1NFV2"/>
<evidence type="ECO:0000256" key="1">
    <source>
        <dbReference type="ARBA" id="ARBA00005234"/>
    </source>
</evidence>
<organism evidence="6 7">
    <name type="scientific">Artemisia annua</name>
    <name type="common">Sweet wormwood</name>
    <dbReference type="NCBI Taxonomy" id="35608"/>
    <lineage>
        <taxon>Eukaryota</taxon>
        <taxon>Viridiplantae</taxon>
        <taxon>Streptophyta</taxon>
        <taxon>Embryophyta</taxon>
        <taxon>Tracheophyta</taxon>
        <taxon>Spermatophyta</taxon>
        <taxon>Magnoliopsida</taxon>
        <taxon>eudicotyledons</taxon>
        <taxon>Gunneridae</taxon>
        <taxon>Pentapetalae</taxon>
        <taxon>asterids</taxon>
        <taxon>campanulids</taxon>
        <taxon>Asterales</taxon>
        <taxon>Asteraceae</taxon>
        <taxon>Asteroideae</taxon>
        <taxon>Anthemideae</taxon>
        <taxon>Artemisiinae</taxon>
        <taxon>Artemisia</taxon>
    </lineage>
</organism>
<dbReference type="GO" id="GO:0006508">
    <property type="term" value="P:proteolysis"/>
    <property type="evidence" value="ECO:0007669"/>
    <property type="project" value="UniProtKB-KW"/>
</dbReference>
<evidence type="ECO:0000256" key="2">
    <source>
        <dbReference type="ARBA" id="ARBA00022670"/>
    </source>
</evidence>
<proteinExistence type="inferred from homology"/>
<dbReference type="PANTHER" id="PTHR48449">
    <property type="entry name" value="DUF1985 DOMAIN-CONTAINING PROTEIN"/>
    <property type="match status" value="1"/>
</dbReference>
<keyword evidence="7" id="KW-1185">Reference proteome</keyword>
<dbReference type="InterPro" id="IPR003653">
    <property type="entry name" value="Peptidase_C48_C"/>
</dbReference>
<dbReference type="Pfam" id="PF02902">
    <property type="entry name" value="Peptidase_C48"/>
    <property type="match status" value="1"/>
</dbReference>
<feature type="region of interest" description="Disordered" evidence="4">
    <location>
        <begin position="430"/>
        <end position="451"/>
    </location>
</feature>
<dbReference type="Gene3D" id="3.40.395.10">
    <property type="entry name" value="Adenoviral Proteinase, Chain A"/>
    <property type="match status" value="1"/>
</dbReference>
<protein>
    <submittedName>
        <fullName evidence="6">Phospholipase-like protein</fullName>
    </submittedName>
</protein>
<name>A0A2U1NFV2_ARTAN</name>
<comment type="similarity">
    <text evidence="1">Belongs to the peptidase C48 family.</text>
</comment>
<keyword evidence="3" id="KW-0378">Hydrolase</keyword>
<evidence type="ECO:0000259" key="5">
    <source>
        <dbReference type="PROSITE" id="PS50600"/>
    </source>
</evidence>
<evidence type="ECO:0000256" key="4">
    <source>
        <dbReference type="SAM" id="MobiDB-lite"/>
    </source>
</evidence>
<evidence type="ECO:0000313" key="7">
    <source>
        <dbReference type="Proteomes" id="UP000245207"/>
    </source>
</evidence>
<dbReference type="InterPro" id="IPR038765">
    <property type="entry name" value="Papain-like_cys_pep_sf"/>
</dbReference>
<keyword evidence="2" id="KW-0645">Protease</keyword>
<comment type="caution">
    <text evidence="6">The sequence shown here is derived from an EMBL/GenBank/DDBJ whole genome shotgun (WGS) entry which is preliminary data.</text>
</comment>
<dbReference type="Proteomes" id="UP000245207">
    <property type="component" value="Unassembled WGS sequence"/>
</dbReference>
<evidence type="ECO:0000256" key="3">
    <source>
        <dbReference type="ARBA" id="ARBA00022801"/>
    </source>
</evidence>
<reference evidence="6 7" key="1">
    <citation type="journal article" date="2018" name="Mol. Plant">
        <title>The genome of Artemisia annua provides insight into the evolution of Asteraceae family and artemisinin biosynthesis.</title>
        <authorList>
            <person name="Shen Q."/>
            <person name="Zhang L."/>
            <person name="Liao Z."/>
            <person name="Wang S."/>
            <person name="Yan T."/>
            <person name="Shi P."/>
            <person name="Liu M."/>
            <person name="Fu X."/>
            <person name="Pan Q."/>
            <person name="Wang Y."/>
            <person name="Lv Z."/>
            <person name="Lu X."/>
            <person name="Zhang F."/>
            <person name="Jiang W."/>
            <person name="Ma Y."/>
            <person name="Chen M."/>
            <person name="Hao X."/>
            <person name="Li L."/>
            <person name="Tang Y."/>
            <person name="Lv G."/>
            <person name="Zhou Y."/>
            <person name="Sun X."/>
            <person name="Brodelius P.E."/>
            <person name="Rose J.K.C."/>
            <person name="Tang K."/>
        </authorList>
    </citation>
    <scope>NUCLEOTIDE SEQUENCE [LARGE SCALE GENOMIC DNA]</scope>
    <source>
        <strain evidence="7">cv. Huhao1</strain>
        <tissue evidence="6">Leaf</tissue>
    </source>
</reference>
<accession>A0A2U1NFV2</accession>
<dbReference type="GO" id="GO:0008234">
    <property type="term" value="F:cysteine-type peptidase activity"/>
    <property type="evidence" value="ECO:0007669"/>
    <property type="project" value="InterPro"/>
</dbReference>
<gene>
    <name evidence="6" type="ORF">CTI12_AA271190</name>
</gene>
<feature type="region of interest" description="Disordered" evidence="4">
    <location>
        <begin position="299"/>
        <end position="341"/>
    </location>
</feature>
<dbReference type="PROSITE" id="PS50600">
    <property type="entry name" value="ULP_PROTEASE"/>
    <property type="match status" value="1"/>
</dbReference>
<sequence length="674" mass="78065">MGRKEFCLITGFRFGDISLSHLKNVKSTFMKRVFPGLPSLKGENLLSLLEDKKFKQLAEPDAVRVCLLLAADFCFMGQEIRHVMVKEIVALVDDLDEWNAFPWREHMWQEFHDRNYMSVSNKRSEYMEEYARKGSAYQAVYNLWGLSFALKILVLESFPQSKLWWDKNENALPRGIAWGDVKISSLDYFDNPRVSSSRKNKAVKREKIKYRVCHNYDQKVIRTSLRIRTEVHTSVVDEGYSHEDDSSDVEVDESLRRMSKKELLKYVASMDGRLAAVEKLVKTGKVPIDVTDRVVNHPAKESVAELSDDVEKPESSVKEPMEEDAVKDSMEEDGVKDPMEEDGVKEPIEEDELTDLNYFSSLPDNMFQDTQNDAHQDLGPTPDNSGINEVDAETALSPIPEHLVIDLDIHVDDAIKTVRVPFERERKKGRHLCDPFTPPPPTTPKKSKKCRPRSRVYKSVMQTLIGTDGNDIKLEQWREHIDAWFMYIWHFRPQDADWVMVGPFFDSKVLSRDIPLYYANGITYGVPWCAENVEKVYFPINEPKIHWALGVLHLRSGVFTIYDSLHGPDDEGRPWWDTWMERFAAVIPPYLEEADVMAKKNIDPKSYSITFRYEENVPIQSGYYGDCGIWVCVFLYHLTHHLPLMVDDPAAFALACREQLIYLFWKYKKVISME</sequence>
<feature type="domain" description="Ubiquitin-like protease family profile" evidence="5">
    <location>
        <begin position="454"/>
        <end position="638"/>
    </location>
</feature>
<dbReference type="SUPFAM" id="SSF54001">
    <property type="entry name" value="Cysteine proteinases"/>
    <property type="match status" value="1"/>
</dbReference>
<evidence type="ECO:0000313" key="6">
    <source>
        <dbReference type="EMBL" id="PWA72399.1"/>
    </source>
</evidence>
<dbReference type="EMBL" id="PKPP01002911">
    <property type="protein sequence ID" value="PWA72399.1"/>
    <property type="molecule type" value="Genomic_DNA"/>
</dbReference>
<dbReference type="PANTHER" id="PTHR48449:SF1">
    <property type="entry name" value="DUF1985 DOMAIN-CONTAINING PROTEIN"/>
    <property type="match status" value="1"/>
</dbReference>